<feature type="region of interest" description="Disordered" evidence="1">
    <location>
        <begin position="173"/>
        <end position="194"/>
    </location>
</feature>
<feature type="non-terminal residue" evidence="3">
    <location>
        <position position="1"/>
    </location>
</feature>
<comment type="caution">
    <text evidence="3">The sequence shown here is derived from an EMBL/GenBank/DDBJ whole genome shotgun (WGS) entry which is preliminary data.</text>
</comment>
<dbReference type="InterPro" id="IPR050336">
    <property type="entry name" value="Chromosome_partition/occlusion"/>
</dbReference>
<dbReference type="GO" id="GO:0007059">
    <property type="term" value="P:chromosome segregation"/>
    <property type="evidence" value="ECO:0007669"/>
    <property type="project" value="TreeGrafter"/>
</dbReference>
<dbReference type="PANTHER" id="PTHR33375:SF1">
    <property type="entry name" value="CHROMOSOME-PARTITIONING PROTEIN PARB-RELATED"/>
    <property type="match status" value="1"/>
</dbReference>
<protein>
    <recommendedName>
        <fullName evidence="2">ParB-like N-terminal domain-containing protein</fullName>
    </recommendedName>
</protein>
<dbReference type="AlphaFoldDB" id="X1K9Y5"/>
<evidence type="ECO:0000259" key="2">
    <source>
        <dbReference type="SMART" id="SM00470"/>
    </source>
</evidence>
<feature type="region of interest" description="Disordered" evidence="1">
    <location>
        <begin position="92"/>
        <end position="121"/>
    </location>
</feature>
<dbReference type="PANTHER" id="PTHR33375">
    <property type="entry name" value="CHROMOSOME-PARTITIONING PROTEIN PARB-RELATED"/>
    <property type="match status" value="1"/>
</dbReference>
<proteinExistence type="predicted"/>
<feature type="compositionally biased region" description="Basic and acidic residues" evidence="1">
    <location>
        <begin position="102"/>
        <end position="121"/>
    </location>
</feature>
<feature type="compositionally biased region" description="Polar residues" evidence="1">
    <location>
        <begin position="180"/>
        <end position="192"/>
    </location>
</feature>
<evidence type="ECO:0000313" key="3">
    <source>
        <dbReference type="EMBL" id="GAH87024.1"/>
    </source>
</evidence>
<dbReference type="GO" id="GO:0045881">
    <property type="term" value="P:positive regulation of sporulation resulting in formation of a cellular spore"/>
    <property type="evidence" value="ECO:0007669"/>
    <property type="project" value="TreeGrafter"/>
</dbReference>
<gene>
    <name evidence="3" type="ORF">S03H2_56325</name>
</gene>
<dbReference type="InterPro" id="IPR003115">
    <property type="entry name" value="ParB_N"/>
</dbReference>
<dbReference type="Gene3D" id="3.90.1530.10">
    <property type="entry name" value="Conserved hypothetical protein from pyrococcus furiosus pfu- 392566-001, ParB domain"/>
    <property type="match status" value="1"/>
</dbReference>
<dbReference type="SMART" id="SM00470">
    <property type="entry name" value="ParB"/>
    <property type="match status" value="1"/>
</dbReference>
<dbReference type="InterPro" id="IPR036086">
    <property type="entry name" value="ParB/Sulfiredoxin_sf"/>
</dbReference>
<dbReference type="GO" id="GO:0005694">
    <property type="term" value="C:chromosome"/>
    <property type="evidence" value="ECO:0007669"/>
    <property type="project" value="TreeGrafter"/>
</dbReference>
<name>X1K9Y5_9ZZZZ</name>
<dbReference type="EMBL" id="BARU01036020">
    <property type="protein sequence ID" value="GAH87024.1"/>
    <property type="molecule type" value="Genomic_DNA"/>
</dbReference>
<sequence>ERHRKDMGDLAGLVDSIRELGMLHPIVVTATHKLIAGLRRLEACKRLGWERVPVRIIELRDLLRAEHDENMLRKEFEPTEAVAIKRAIEEREQAAAKRRQGTRTDKHPAKLAGSEKGRAREKVADAVGMGHESLRKAEEVVEAAEAEPEEYGDLQEQMDVTGKVDPAYQELKRRKEEEAQGTSKGPGSSRSEYATDRILKRMAITEEAVTGIIRRHGLSRQSCNKLLRATRSLRSVILNQRKKHDGKKAHES</sequence>
<dbReference type="Pfam" id="PF02195">
    <property type="entry name" value="ParB_N"/>
    <property type="match status" value="1"/>
</dbReference>
<feature type="domain" description="ParB-like N-terminal" evidence="2">
    <location>
        <begin position="1"/>
        <end position="71"/>
    </location>
</feature>
<dbReference type="SUPFAM" id="SSF110849">
    <property type="entry name" value="ParB/Sulfiredoxin"/>
    <property type="match status" value="1"/>
</dbReference>
<evidence type="ECO:0000256" key="1">
    <source>
        <dbReference type="SAM" id="MobiDB-lite"/>
    </source>
</evidence>
<organism evidence="3">
    <name type="scientific">marine sediment metagenome</name>
    <dbReference type="NCBI Taxonomy" id="412755"/>
    <lineage>
        <taxon>unclassified sequences</taxon>
        <taxon>metagenomes</taxon>
        <taxon>ecological metagenomes</taxon>
    </lineage>
</organism>
<reference evidence="3" key="1">
    <citation type="journal article" date="2014" name="Front. Microbiol.">
        <title>High frequency of phylogenetically diverse reductive dehalogenase-homologous genes in deep subseafloor sedimentary metagenomes.</title>
        <authorList>
            <person name="Kawai M."/>
            <person name="Futagami T."/>
            <person name="Toyoda A."/>
            <person name="Takaki Y."/>
            <person name="Nishi S."/>
            <person name="Hori S."/>
            <person name="Arai W."/>
            <person name="Tsubouchi T."/>
            <person name="Morono Y."/>
            <person name="Uchiyama I."/>
            <person name="Ito T."/>
            <person name="Fujiyama A."/>
            <person name="Inagaki F."/>
            <person name="Takami H."/>
        </authorList>
    </citation>
    <scope>NUCLEOTIDE SEQUENCE</scope>
    <source>
        <strain evidence="3">Expedition CK06-06</strain>
    </source>
</reference>
<accession>X1K9Y5</accession>